<dbReference type="PROSITE" id="PS00086">
    <property type="entry name" value="CYTOCHROME_P450"/>
    <property type="match status" value="1"/>
</dbReference>
<evidence type="ECO:0000256" key="5">
    <source>
        <dbReference type="ARBA" id="ARBA00022617"/>
    </source>
</evidence>
<dbReference type="PANTHER" id="PTHR46300:SF5">
    <property type="entry name" value="CYTOCHROME P450"/>
    <property type="match status" value="1"/>
</dbReference>
<dbReference type="AlphaFoldDB" id="A0A2H3JFZ1"/>
<dbReference type="InterPro" id="IPR017972">
    <property type="entry name" value="Cyt_P450_CS"/>
</dbReference>
<dbReference type="OMA" id="CAMCFDL"/>
<keyword evidence="6 15" id="KW-0812">Transmembrane</keyword>
<evidence type="ECO:0000256" key="15">
    <source>
        <dbReference type="SAM" id="Phobius"/>
    </source>
</evidence>
<dbReference type="InterPro" id="IPR001128">
    <property type="entry name" value="Cyt_P450"/>
</dbReference>
<dbReference type="InterPro" id="IPR002401">
    <property type="entry name" value="Cyt_P450_E_grp-I"/>
</dbReference>
<organism evidence="16 17">
    <name type="scientific">Wolfiporia cocos (strain MD-104)</name>
    <name type="common">Brown rot fungus</name>
    <dbReference type="NCBI Taxonomy" id="742152"/>
    <lineage>
        <taxon>Eukaryota</taxon>
        <taxon>Fungi</taxon>
        <taxon>Dikarya</taxon>
        <taxon>Basidiomycota</taxon>
        <taxon>Agaricomycotina</taxon>
        <taxon>Agaricomycetes</taxon>
        <taxon>Polyporales</taxon>
        <taxon>Phaeolaceae</taxon>
        <taxon>Wolfiporia</taxon>
    </lineage>
</organism>
<evidence type="ECO:0000256" key="10">
    <source>
        <dbReference type="ARBA" id="ARBA00023004"/>
    </source>
</evidence>
<dbReference type="Proteomes" id="UP000218811">
    <property type="component" value="Unassembled WGS sequence"/>
</dbReference>
<dbReference type="GO" id="GO:0020037">
    <property type="term" value="F:heme binding"/>
    <property type="evidence" value="ECO:0007669"/>
    <property type="project" value="InterPro"/>
</dbReference>
<dbReference type="OrthoDB" id="2789670at2759"/>
<evidence type="ECO:0000256" key="4">
    <source>
        <dbReference type="ARBA" id="ARBA00010617"/>
    </source>
</evidence>
<evidence type="ECO:0000256" key="13">
    <source>
        <dbReference type="PIRSR" id="PIRSR602401-1"/>
    </source>
</evidence>
<proteinExistence type="inferred from homology"/>
<keyword evidence="10 13" id="KW-0408">Iron</keyword>
<dbReference type="PANTHER" id="PTHR46300">
    <property type="entry name" value="P450, PUTATIVE (EUROFUNG)-RELATED-RELATED"/>
    <property type="match status" value="1"/>
</dbReference>
<dbReference type="GO" id="GO:0016020">
    <property type="term" value="C:membrane"/>
    <property type="evidence" value="ECO:0007669"/>
    <property type="project" value="UniProtKB-SubCell"/>
</dbReference>
<evidence type="ECO:0000256" key="14">
    <source>
        <dbReference type="RuleBase" id="RU000461"/>
    </source>
</evidence>
<dbReference type="GO" id="GO:0016705">
    <property type="term" value="F:oxidoreductase activity, acting on paired donors, with incorporation or reduction of molecular oxygen"/>
    <property type="evidence" value="ECO:0007669"/>
    <property type="project" value="InterPro"/>
</dbReference>
<evidence type="ECO:0000256" key="6">
    <source>
        <dbReference type="ARBA" id="ARBA00022692"/>
    </source>
</evidence>
<dbReference type="InterPro" id="IPR050364">
    <property type="entry name" value="Cytochrome_P450_fung"/>
</dbReference>
<evidence type="ECO:0000256" key="11">
    <source>
        <dbReference type="ARBA" id="ARBA00023033"/>
    </source>
</evidence>
<evidence type="ECO:0000256" key="1">
    <source>
        <dbReference type="ARBA" id="ARBA00001971"/>
    </source>
</evidence>
<evidence type="ECO:0000256" key="12">
    <source>
        <dbReference type="ARBA" id="ARBA00023136"/>
    </source>
</evidence>
<dbReference type="EMBL" id="KB467942">
    <property type="protein sequence ID" value="PCH38753.1"/>
    <property type="molecule type" value="Genomic_DNA"/>
</dbReference>
<keyword evidence="7 13" id="KW-0479">Metal-binding</keyword>
<reference evidence="16 17" key="1">
    <citation type="journal article" date="2012" name="Science">
        <title>The Paleozoic origin of enzymatic lignin decomposition reconstructed from 31 fungal genomes.</title>
        <authorList>
            <person name="Floudas D."/>
            <person name="Binder M."/>
            <person name="Riley R."/>
            <person name="Barry K."/>
            <person name="Blanchette R.A."/>
            <person name="Henrissat B."/>
            <person name="Martinez A.T."/>
            <person name="Otillar R."/>
            <person name="Spatafora J.W."/>
            <person name="Yadav J.S."/>
            <person name="Aerts A."/>
            <person name="Benoit I."/>
            <person name="Boyd A."/>
            <person name="Carlson A."/>
            <person name="Copeland A."/>
            <person name="Coutinho P.M."/>
            <person name="de Vries R.P."/>
            <person name="Ferreira P."/>
            <person name="Findley K."/>
            <person name="Foster B."/>
            <person name="Gaskell J."/>
            <person name="Glotzer D."/>
            <person name="Gorecki P."/>
            <person name="Heitman J."/>
            <person name="Hesse C."/>
            <person name="Hori C."/>
            <person name="Igarashi K."/>
            <person name="Jurgens J.A."/>
            <person name="Kallen N."/>
            <person name="Kersten P."/>
            <person name="Kohler A."/>
            <person name="Kuees U."/>
            <person name="Kumar T.K.A."/>
            <person name="Kuo A."/>
            <person name="LaButti K."/>
            <person name="Larrondo L.F."/>
            <person name="Lindquist E."/>
            <person name="Ling A."/>
            <person name="Lombard V."/>
            <person name="Lucas S."/>
            <person name="Lundell T."/>
            <person name="Martin R."/>
            <person name="McLaughlin D.J."/>
            <person name="Morgenstern I."/>
            <person name="Morin E."/>
            <person name="Murat C."/>
            <person name="Nagy L.G."/>
            <person name="Nolan M."/>
            <person name="Ohm R.A."/>
            <person name="Patyshakuliyeva A."/>
            <person name="Rokas A."/>
            <person name="Ruiz-Duenas F.J."/>
            <person name="Sabat G."/>
            <person name="Salamov A."/>
            <person name="Samejima M."/>
            <person name="Schmutz J."/>
            <person name="Slot J.C."/>
            <person name="St John F."/>
            <person name="Stenlid J."/>
            <person name="Sun H."/>
            <person name="Sun S."/>
            <person name="Syed K."/>
            <person name="Tsang A."/>
            <person name="Wiebenga A."/>
            <person name="Young D."/>
            <person name="Pisabarro A."/>
            <person name="Eastwood D.C."/>
            <person name="Martin F."/>
            <person name="Cullen D."/>
            <person name="Grigoriev I.V."/>
            <person name="Hibbett D.S."/>
        </authorList>
    </citation>
    <scope>NUCLEOTIDE SEQUENCE [LARGE SCALE GENOMIC DNA]</scope>
    <source>
        <strain evidence="16 17">MD-104</strain>
    </source>
</reference>
<dbReference type="PRINTS" id="PR00463">
    <property type="entry name" value="EP450I"/>
</dbReference>
<dbReference type="CDD" id="cd11065">
    <property type="entry name" value="CYP64-like"/>
    <property type="match status" value="1"/>
</dbReference>
<keyword evidence="9 14" id="KW-0560">Oxidoreductase</keyword>
<comment type="pathway">
    <text evidence="3">Secondary metabolite biosynthesis.</text>
</comment>
<evidence type="ECO:0000256" key="7">
    <source>
        <dbReference type="ARBA" id="ARBA00022723"/>
    </source>
</evidence>
<gene>
    <name evidence="16" type="ORF">WOLCODRAFT_97631</name>
</gene>
<dbReference type="SUPFAM" id="SSF48264">
    <property type="entry name" value="Cytochrome P450"/>
    <property type="match status" value="1"/>
</dbReference>
<dbReference type="GO" id="GO:0005506">
    <property type="term" value="F:iron ion binding"/>
    <property type="evidence" value="ECO:0007669"/>
    <property type="project" value="InterPro"/>
</dbReference>
<dbReference type="Pfam" id="PF00067">
    <property type="entry name" value="p450"/>
    <property type="match status" value="1"/>
</dbReference>
<keyword evidence="12 15" id="KW-0472">Membrane</keyword>
<keyword evidence="11 14" id="KW-0503">Monooxygenase</keyword>
<evidence type="ECO:0000256" key="8">
    <source>
        <dbReference type="ARBA" id="ARBA00022989"/>
    </source>
</evidence>
<comment type="similarity">
    <text evidence="4 14">Belongs to the cytochrome P450 family.</text>
</comment>
<evidence type="ECO:0000256" key="3">
    <source>
        <dbReference type="ARBA" id="ARBA00005179"/>
    </source>
</evidence>
<dbReference type="Gene3D" id="1.10.630.10">
    <property type="entry name" value="Cytochrome P450"/>
    <property type="match status" value="1"/>
</dbReference>
<protein>
    <submittedName>
        <fullName evidence="16">Cytochrome P450</fullName>
    </submittedName>
</protein>
<dbReference type="STRING" id="742152.A0A2H3JFZ1"/>
<evidence type="ECO:0000256" key="9">
    <source>
        <dbReference type="ARBA" id="ARBA00023002"/>
    </source>
</evidence>
<comment type="subcellular location">
    <subcellularLocation>
        <location evidence="2">Membrane</location>
    </subcellularLocation>
</comment>
<evidence type="ECO:0000313" key="17">
    <source>
        <dbReference type="Proteomes" id="UP000218811"/>
    </source>
</evidence>
<evidence type="ECO:0000313" key="16">
    <source>
        <dbReference type="EMBL" id="PCH38753.1"/>
    </source>
</evidence>
<name>A0A2H3JFZ1_WOLCO</name>
<dbReference type="InterPro" id="IPR036396">
    <property type="entry name" value="Cyt_P450_sf"/>
</dbReference>
<keyword evidence="17" id="KW-1185">Reference proteome</keyword>
<keyword evidence="5 13" id="KW-0349">Heme</keyword>
<comment type="cofactor">
    <cofactor evidence="1 13">
        <name>heme</name>
        <dbReference type="ChEBI" id="CHEBI:30413"/>
    </cofactor>
</comment>
<feature type="transmembrane region" description="Helical" evidence="15">
    <location>
        <begin position="6"/>
        <end position="24"/>
    </location>
</feature>
<sequence>MIFEIAEVQLLLIFGIVAFCCLAYKRRRNAQLRLPLPPGPKRMPLLGNVHQLPVKHQHITFASWAHEYDLIYFELFHNPMLVLESIEAANDLLEKRSAIYSSRPHATVLLDFMGWDSMISFMPYGATWRMHRRWFQTSLHTNHVIANYQSLQCREAHTLLVGLLDTPAAFMSHINRFSVAMSMEIAYGQAATPANNEFIEEVDALMTAVGEAGSPAASLFDLFPVLSYLPSWMPGAGFKGRFTQLRRTLNSLVEASRGLLNNDQETTTTTPSFVQSLLEEAVGSESNRAEIERQALGAGIAFFGAAVDTSTCVLSTLILALVLHSEVLQKAQEEIDRVIGTSRLPNFNDRSSLPYVESILQEVYRWNPPGPLGVPHKLISDDEYRGYRIPQGTTVIANIWSMSRNTKFYGPDVEAFRPERFLSMDKETAAAADLRRIVFGFGRRVCPGRYLGDSNAWIVAATLMATFNITKTHDMSGREITPVISWRPGVVSHPAEFVCDIRPRSKRATDVIMQTKEVSL</sequence>
<accession>A0A2H3JFZ1</accession>
<keyword evidence="8 15" id="KW-1133">Transmembrane helix</keyword>
<evidence type="ECO:0000256" key="2">
    <source>
        <dbReference type="ARBA" id="ARBA00004370"/>
    </source>
</evidence>
<feature type="binding site" description="axial binding residue" evidence="13">
    <location>
        <position position="446"/>
    </location>
    <ligand>
        <name>heme</name>
        <dbReference type="ChEBI" id="CHEBI:30413"/>
    </ligand>
    <ligandPart>
        <name>Fe</name>
        <dbReference type="ChEBI" id="CHEBI:18248"/>
    </ligandPart>
</feature>
<dbReference type="GO" id="GO:0004497">
    <property type="term" value="F:monooxygenase activity"/>
    <property type="evidence" value="ECO:0007669"/>
    <property type="project" value="UniProtKB-KW"/>
</dbReference>